<keyword evidence="1" id="KW-0812">Transmembrane</keyword>
<feature type="transmembrane region" description="Helical" evidence="1">
    <location>
        <begin position="21"/>
        <end position="40"/>
    </location>
</feature>
<comment type="caution">
    <text evidence="2">The sequence shown here is derived from an EMBL/GenBank/DDBJ whole genome shotgun (WGS) entry which is preliminary data.</text>
</comment>
<gene>
    <name evidence="2" type="ORF">ACFQE5_21435</name>
</gene>
<reference evidence="3" key="1">
    <citation type="journal article" date="2019" name="Int. J. Syst. Evol. Microbiol.">
        <title>The Global Catalogue of Microorganisms (GCM) 10K type strain sequencing project: providing services to taxonomists for standard genome sequencing and annotation.</title>
        <authorList>
            <consortium name="The Broad Institute Genomics Platform"/>
            <consortium name="The Broad Institute Genome Sequencing Center for Infectious Disease"/>
            <person name="Wu L."/>
            <person name="Ma J."/>
        </authorList>
    </citation>
    <scope>NUCLEOTIDE SEQUENCE [LARGE SCALE GENOMIC DNA]</scope>
    <source>
        <strain evidence="3">CCM 8391</strain>
    </source>
</reference>
<dbReference type="Proteomes" id="UP001596302">
    <property type="component" value="Unassembled WGS sequence"/>
</dbReference>
<keyword evidence="3" id="KW-1185">Reference proteome</keyword>
<evidence type="ECO:0000313" key="3">
    <source>
        <dbReference type="Proteomes" id="UP001596302"/>
    </source>
</evidence>
<feature type="transmembrane region" description="Helical" evidence="1">
    <location>
        <begin position="65"/>
        <end position="86"/>
    </location>
</feature>
<dbReference type="Pfam" id="PF20139">
    <property type="entry name" value="DUF6529"/>
    <property type="match status" value="1"/>
</dbReference>
<feature type="transmembrane region" description="Helical" evidence="1">
    <location>
        <begin position="133"/>
        <end position="154"/>
    </location>
</feature>
<accession>A0ABW1J8A5</accession>
<dbReference type="InterPro" id="IPR045382">
    <property type="entry name" value="DUF6529"/>
</dbReference>
<dbReference type="RefSeq" id="WP_379587598.1">
    <property type="nucleotide sequence ID" value="NZ_JBHSQW010000044.1"/>
</dbReference>
<evidence type="ECO:0000313" key="2">
    <source>
        <dbReference type="EMBL" id="MFC5996774.1"/>
    </source>
</evidence>
<organism evidence="2 3">
    <name type="scientific">Pseudonocardia hispaniensis</name>
    <dbReference type="NCBI Taxonomy" id="904933"/>
    <lineage>
        <taxon>Bacteria</taxon>
        <taxon>Bacillati</taxon>
        <taxon>Actinomycetota</taxon>
        <taxon>Actinomycetes</taxon>
        <taxon>Pseudonocardiales</taxon>
        <taxon>Pseudonocardiaceae</taxon>
        <taxon>Pseudonocardia</taxon>
    </lineage>
</organism>
<keyword evidence="1" id="KW-0472">Membrane</keyword>
<evidence type="ECO:0000256" key="1">
    <source>
        <dbReference type="SAM" id="Phobius"/>
    </source>
</evidence>
<protein>
    <submittedName>
        <fullName evidence="2">DUF6529 family protein</fullName>
    </submittedName>
</protein>
<sequence length="193" mass="19980">MTSASEPPRGAAPPTASRPAAAILVPVAVGCAVAVALGVYGRLHEPTGFAINVAGFSGTQSVKTWLATVAFVFALVQLGSALVMFGRIPGVAGPPWLGGLHRWSGRIAVLLTVPVVVHCLYALGFQYDAARVLAHSLLGCLFYGAFVTKMLVLTRRGLPGWVLPVTGGLVFAGLTGLWLTSALWVFTTVGVAL</sequence>
<name>A0ABW1J8A5_9PSEU</name>
<proteinExistence type="predicted"/>
<feature type="transmembrane region" description="Helical" evidence="1">
    <location>
        <begin position="107"/>
        <end position="127"/>
    </location>
</feature>
<keyword evidence="1" id="KW-1133">Transmembrane helix</keyword>
<dbReference type="EMBL" id="JBHSQW010000044">
    <property type="protein sequence ID" value="MFC5996774.1"/>
    <property type="molecule type" value="Genomic_DNA"/>
</dbReference>
<feature type="transmembrane region" description="Helical" evidence="1">
    <location>
        <begin position="161"/>
        <end position="186"/>
    </location>
</feature>